<comment type="caution">
    <text evidence="2">The sequence shown here is derived from an EMBL/GenBank/DDBJ whole genome shotgun (WGS) entry which is preliminary data.</text>
</comment>
<proteinExistence type="predicted"/>
<dbReference type="Proteomes" id="UP001139354">
    <property type="component" value="Unassembled WGS sequence"/>
</dbReference>
<dbReference type="AlphaFoldDB" id="A0A9X1S3B2"/>
<dbReference type="InterPro" id="IPR009061">
    <property type="entry name" value="DNA-bd_dom_put_sf"/>
</dbReference>
<accession>A0A9X1S3B2</accession>
<evidence type="ECO:0000313" key="2">
    <source>
        <dbReference type="EMBL" id="MCC2031800.1"/>
    </source>
</evidence>
<dbReference type="EMBL" id="JAGTTN010000002">
    <property type="protein sequence ID" value="MCC2031800.1"/>
    <property type="molecule type" value="Genomic_DNA"/>
</dbReference>
<reference evidence="2" key="1">
    <citation type="submission" date="2021-04" db="EMBL/GenBank/DDBJ databases">
        <title>Microbacterium tenobrionis sp. nov. and Microbacterium allomyrinae sp. nov., isolated from larvae of Tenobrio molitor and Allomyrina dichotoma, respectively.</title>
        <authorList>
            <person name="Lee S.D."/>
        </authorList>
    </citation>
    <scope>NUCLEOTIDE SEQUENCE</scope>
    <source>
        <strain evidence="2">BWT-G7</strain>
    </source>
</reference>
<evidence type="ECO:0000313" key="3">
    <source>
        <dbReference type="Proteomes" id="UP001139354"/>
    </source>
</evidence>
<organism evidence="2 3">
    <name type="scientific">Microbacterium allomyrinae</name>
    <dbReference type="NCBI Taxonomy" id="2830666"/>
    <lineage>
        <taxon>Bacteria</taxon>
        <taxon>Bacillati</taxon>
        <taxon>Actinomycetota</taxon>
        <taxon>Actinomycetes</taxon>
        <taxon>Micrococcales</taxon>
        <taxon>Microbacteriaceae</taxon>
        <taxon>Microbacterium</taxon>
    </lineage>
</organism>
<dbReference type="Pfam" id="PF12728">
    <property type="entry name" value="HTH_17"/>
    <property type="match status" value="1"/>
</dbReference>
<evidence type="ECO:0000259" key="1">
    <source>
        <dbReference type="Pfam" id="PF12728"/>
    </source>
</evidence>
<sequence length="54" mass="5965">MAPKALAAILDVTPKTLERWRDAKTGPKWLKLPGSSLIRYTRADVLAWLAECAA</sequence>
<keyword evidence="3" id="KW-1185">Reference proteome</keyword>
<dbReference type="InterPro" id="IPR041657">
    <property type="entry name" value="HTH_17"/>
</dbReference>
<gene>
    <name evidence="2" type="ORF">KEC57_06335</name>
</gene>
<dbReference type="SUPFAM" id="SSF46955">
    <property type="entry name" value="Putative DNA-binding domain"/>
    <property type="match status" value="1"/>
</dbReference>
<protein>
    <submittedName>
        <fullName evidence="2">Helix-turn-helix domain-containing protein</fullName>
    </submittedName>
</protein>
<name>A0A9X1S3B2_9MICO</name>
<feature type="domain" description="Helix-turn-helix" evidence="1">
    <location>
        <begin position="5"/>
        <end position="52"/>
    </location>
</feature>